<protein>
    <recommendedName>
        <fullName evidence="1">Thiosulfate sulfurtransferase/rhodanese-like domain-containing protein 2</fullName>
    </recommendedName>
</protein>
<dbReference type="AlphaFoldDB" id="A0A8J1XRY7"/>
<dbReference type="InterPro" id="IPR040503">
    <property type="entry name" value="TRHO_N"/>
</dbReference>
<dbReference type="Proteomes" id="UP000749559">
    <property type="component" value="Unassembled WGS sequence"/>
</dbReference>
<dbReference type="OrthoDB" id="6275821at2759"/>
<dbReference type="PANTHER" id="PTHR43268">
    <property type="entry name" value="THIOSULFATE SULFURTRANSFERASE/RHODANESE-LIKE DOMAIN-CONTAINING PROTEIN 2"/>
    <property type="match status" value="1"/>
</dbReference>
<evidence type="ECO:0000313" key="3">
    <source>
        <dbReference type="EMBL" id="CAH1790134.1"/>
    </source>
</evidence>
<keyword evidence="4" id="KW-1185">Reference proteome</keyword>
<dbReference type="SMART" id="SM00450">
    <property type="entry name" value="RHOD"/>
    <property type="match status" value="1"/>
</dbReference>
<dbReference type="InterPro" id="IPR036873">
    <property type="entry name" value="Rhodanese-like_dom_sf"/>
</dbReference>
<dbReference type="PANTHER" id="PTHR43268:SF6">
    <property type="entry name" value="THIOSULFATE SULFURTRANSFERASE_RHODANESE-LIKE DOMAIN-CONTAINING PROTEIN 2"/>
    <property type="match status" value="1"/>
</dbReference>
<feature type="domain" description="Rhodanese" evidence="2">
    <location>
        <begin position="264"/>
        <end position="359"/>
    </location>
</feature>
<comment type="caution">
    <text evidence="3">The sequence shown here is derived from an EMBL/GenBank/DDBJ whole genome shotgun (WGS) entry which is preliminary data.</text>
</comment>
<dbReference type="Gene3D" id="3.30.70.100">
    <property type="match status" value="1"/>
</dbReference>
<dbReference type="InterPro" id="IPR057944">
    <property type="entry name" value="TSTD2_N"/>
</dbReference>
<dbReference type="FunFam" id="3.40.250.10:FF:000022">
    <property type="entry name" value="Thiosulfate sulfurtransferase/rhodanese-like domain-containing protein 2"/>
    <property type="match status" value="1"/>
</dbReference>
<evidence type="ECO:0000256" key="1">
    <source>
        <dbReference type="ARBA" id="ARBA00069711"/>
    </source>
</evidence>
<dbReference type="PROSITE" id="PS50206">
    <property type="entry name" value="RHODANESE_3"/>
    <property type="match status" value="1"/>
</dbReference>
<name>A0A8J1XRY7_OWEFU</name>
<sequence>MMDHRQERIRRNFARKLAFSKLVESKQISGKQDDSANQWSCCRAMFTDGTSIHKHIAMEHKDDVKATTESFLINGCDDSKLKTLRKLHTIDTIEETHSVLPEKVTSTSVFPWLPDVSSSEESSKEKSDDAKGTILLFYKYRDVPSPEHMKSWQLELCRRLHLMGKVRVGKEGINATVGGTTANTGIYTSAVLSHPWFNDMLHTDFKTSPGCAGDFPDGLKVGIYEEIVPMGINPAVVSHKDTGVHLDPAEFHKAIEEHLTHQTAERDSVLVDCRNFYESKIGQFKDALAPDIRKFSYFPEYVDKNLDTFRDKNVYMYCTGGIRCERGSAYLKAKGVCKEVYQLNGGIHKYLESYPDGLYRGKLFVFDNRYTISSNDDILSNCFYCAKLYDSYKPCSSAHCHILVLICEECTAKGFTTCCPRCQLNTDNNLTKEECDCTHNRPRIPKEDIS</sequence>
<dbReference type="InterPro" id="IPR022111">
    <property type="entry name" value="Rhodanese_C"/>
</dbReference>
<dbReference type="Pfam" id="PF00581">
    <property type="entry name" value="Rhodanese"/>
    <property type="match status" value="1"/>
</dbReference>
<dbReference type="CDD" id="cd01518">
    <property type="entry name" value="RHOD_YceA"/>
    <property type="match status" value="1"/>
</dbReference>
<evidence type="ECO:0000313" key="4">
    <source>
        <dbReference type="Proteomes" id="UP000749559"/>
    </source>
</evidence>
<dbReference type="EMBL" id="CAIIXF020000007">
    <property type="protein sequence ID" value="CAH1790134.1"/>
    <property type="molecule type" value="Genomic_DNA"/>
</dbReference>
<dbReference type="Pfam" id="PF23949">
    <property type="entry name" value="TSTD2_N"/>
    <property type="match status" value="1"/>
</dbReference>
<dbReference type="Pfam" id="PF17773">
    <property type="entry name" value="UPF0176_N"/>
    <property type="match status" value="1"/>
</dbReference>
<dbReference type="Pfam" id="PF12368">
    <property type="entry name" value="Rhodanese_C"/>
    <property type="match status" value="1"/>
</dbReference>
<gene>
    <name evidence="3" type="ORF">OFUS_LOCUS15384</name>
</gene>
<evidence type="ECO:0000259" key="2">
    <source>
        <dbReference type="PROSITE" id="PS50206"/>
    </source>
</evidence>
<accession>A0A8J1XRY7</accession>
<reference evidence="3" key="1">
    <citation type="submission" date="2022-03" db="EMBL/GenBank/DDBJ databases">
        <authorList>
            <person name="Martin C."/>
        </authorList>
    </citation>
    <scope>NUCLEOTIDE SEQUENCE</scope>
</reference>
<proteinExistence type="predicted"/>
<organism evidence="3 4">
    <name type="scientific">Owenia fusiformis</name>
    <name type="common">Polychaete worm</name>
    <dbReference type="NCBI Taxonomy" id="6347"/>
    <lineage>
        <taxon>Eukaryota</taxon>
        <taxon>Metazoa</taxon>
        <taxon>Spiralia</taxon>
        <taxon>Lophotrochozoa</taxon>
        <taxon>Annelida</taxon>
        <taxon>Polychaeta</taxon>
        <taxon>Sedentaria</taxon>
        <taxon>Canalipalpata</taxon>
        <taxon>Sabellida</taxon>
        <taxon>Oweniida</taxon>
        <taxon>Oweniidae</taxon>
        <taxon>Owenia</taxon>
    </lineage>
</organism>
<dbReference type="SUPFAM" id="SSF52821">
    <property type="entry name" value="Rhodanese/Cell cycle control phosphatase"/>
    <property type="match status" value="1"/>
</dbReference>
<dbReference type="Gene3D" id="3.40.250.10">
    <property type="entry name" value="Rhodanese-like domain"/>
    <property type="match status" value="1"/>
</dbReference>
<dbReference type="InterPro" id="IPR001763">
    <property type="entry name" value="Rhodanese-like_dom"/>
</dbReference>
<dbReference type="InterPro" id="IPR020936">
    <property type="entry name" value="TrhO"/>
</dbReference>